<sequence length="35" mass="3788">MISSLVESSIIALHPHWPLILATPALGSYSARRVT</sequence>
<dbReference type="AlphaFoldDB" id="A0A0E9SYV9"/>
<protein>
    <submittedName>
        <fullName evidence="1">Uncharacterized protein</fullName>
    </submittedName>
</protein>
<organism evidence="1">
    <name type="scientific">Anguilla anguilla</name>
    <name type="common">European freshwater eel</name>
    <name type="synonym">Muraena anguilla</name>
    <dbReference type="NCBI Taxonomy" id="7936"/>
    <lineage>
        <taxon>Eukaryota</taxon>
        <taxon>Metazoa</taxon>
        <taxon>Chordata</taxon>
        <taxon>Craniata</taxon>
        <taxon>Vertebrata</taxon>
        <taxon>Euteleostomi</taxon>
        <taxon>Actinopterygii</taxon>
        <taxon>Neopterygii</taxon>
        <taxon>Teleostei</taxon>
        <taxon>Anguilliformes</taxon>
        <taxon>Anguillidae</taxon>
        <taxon>Anguilla</taxon>
    </lineage>
</organism>
<name>A0A0E9SYV9_ANGAN</name>
<reference evidence="1" key="2">
    <citation type="journal article" date="2015" name="Fish Shellfish Immunol.">
        <title>Early steps in the European eel (Anguilla anguilla)-Vibrio vulnificus interaction in the gills: Role of the RtxA13 toxin.</title>
        <authorList>
            <person name="Callol A."/>
            <person name="Pajuelo D."/>
            <person name="Ebbesson L."/>
            <person name="Teles M."/>
            <person name="MacKenzie S."/>
            <person name="Amaro C."/>
        </authorList>
    </citation>
    <scope>NUCLEOTIDE SEQUENCE</scope>
</reference>
<dbReference type="EMBL" id="GBXM01071019">
    <property type="protein sequence ID" value="JAH37558.1"/>
    <property type="molecule type" value="Transcribed_RNA"/>
</dbReference>
<proteinExistence type="predicted"/>
<evidence type="ECO:0000313" key="1">
    <source>
        <dbReference type="EMBL" id="JAH45825.1"/>
    </source>
</evidence>
<accession>A0A0E9SYV9</accession>
<dbReference type="EMBL" id="GBXM01062752">
    <property type="protein sequence ID" value="JAH45825.1"/>
    <property type="molecule type" value="Transcribed_RNA"/>
</dbReference>
<reference evidence="1" key="1">
    <citation type="submission" date="2014-11" db="EMBL/GenBank/DDBJ databases">
        <authorList>
            <person name="Amaro Gonzalez C."/>
        </authorList>
    </citation>
    <scope>NUCLEOTIDE SEQUENCE</scope>
</reference>